<dbReference type="CDD" id="cd00093">
    <property type="entry name" value="HTH_XRE"/>
    <property type="match status" value="1"/>
</dbReference>
<keyword evidence="3" id="KW-1185">Reference proteome</keyword>
<dbReference type="SUPFAM" id="SSF47413">
    <property type="entry name" value="lambda repressor-like DNA-binding domains"/>
    <property type="match status" value="1"/>
</dbReference>
<organism evidence="2 3">
    <name type="scientific">Deinococcus navajonensis</name>
    <dbReference type="NCBI Taxonomy" id="309884"/>
    <lineage>
        <taxon>Bacteria</taxon>
        <taxon>Thermotogati</taxon>
        <taxon>Deinococcota</taxon>
        <taxon>Deinococci</taxon>
        <taxon>Deinococcales</taxon>
        <taxon>Deinococcaceae</taxon>
        <taxon>Deinococcus</taxon>
    </lineage>
</organism>
<evidence type="ECO:0000259" key="1">
    <source>
        <dbReference type="PROSITE" id="PS50943"/>
    </source>
</evidence>
<dbReference type="Gene3D" id="1.10.260.40">
    <property type="entry name" value="lambda repressor-like DNA-binding domains"/>
    <property type="match status" value="1"/>
</dbReference>
<gene>
    <name evidence="2" type="ORF">ACFOZ9_13200</name>
</gene>
<dbReference type="RefSeq" id="WP_380040384.1">
    <property type="nucleotide sequence ID" value="NZ_JBHSEH010000018.1"/>
</dbReference>
<dbReference type="SUPFAM" id="SSF110857">
    <property type="entry name" value="Gamma-glutamyl cyclotransferase-like"/>
    <property type="match status" value="1"/>
</dbReference>
<dbReference type="PROSITE" id="PS50943">
    <property type="entry name" value="HTH_CROC1"/>
    <property type="match status" value="1"/>
</dbReference>
<dbReference type="Gene3D" id="3.10.490.10">
    <property type="entry name" value="Gamma-glutamyl cyclotransferase-like"/>
    <property type="match status" value="1"/>
</dbReference>
<sequence>MSVFLDGQQIRAAREARKLTLQEVAEQAGVTRQYVGSVEHNKVQLIPPGVARITETVGLGIRFSHPGETEEPVHFFTYGSMKPGFSRHGVVEASDPEAQQDALLAGYKLYDTRMDYPALVRTRQPRDLVQGTLFRFTPATIARALKLFDVIEGVDDAPPLFVRHRSVAIAAAPGEDGEIAVPCWLYVYAQSVRGMTHLKEGLWTKK</sequence>
<evidence type="ECO:0000313" key="2">
    <source>
        <dbReference type="EMBL" id="MFC4427167.1"/>
    </source>
</evidence>
<name>A0ABV8XRH7_9DEIO</name>
<accession>A0ABV8XRH7</accession>
<proteinExistence type="predicted"/>
<dbReference type="InterPro" id="IPR001387">
    <property type="entry name" value="Cro/C1-type_HTH"/>
</dbReference>
<dbReference type="Pfam" id="PF06094">
    <property type="entry name" value="GGACT"/>
    <property type="match status" value="1"/>
</dbReference>
<dbReference type="Pfam" id="PF01381">
    <property type="entry name" value="HTH_3"/>
    <property type="match status" value="1"/>
</dbReference>
<evidence type="ECO:0000313" key="3">
    <source>
        <dbReference type="Proteomes" id="UP001595998"/>
    </source>
</evidence>
<dbReference type="EMBL" id="JBHSEH010000018">
    <property type="protein sequence ID" value="MFC4427167.1"/>
    <property type="molecule type" value="Genomic_DNA"/>
</dbReference>
<dbReference type="SMART" id="SM00530">
    <property type="entry name" value="HTH_XRE"/>
    <property type="match status" value="1"/>
</dbReference>
<dbReference type="Proteomes" id="UP001595998">
    <property type="component" value="Unassembled WGS sequence"/>
</dbReference>
<dbReference type="InterPro" id="IPR010982">
    <property type="entry name" value="Lambda_DNA-bd_dom_sf"/>
</dbReference>
<protein>
    <submittedName>
        <fullName evidence="2">Gamma-glutamylcyclotransferase</fullName>
    </submittedName>
</protein>
<dbReference type="InterPro" id="IPR036568">
    <property type="entry name" value="GGCT-like_sf"/>
</dbReference>
<comment type="caution">
    <text evidence="2">The sequence shown here is derived from an EMBL/GenBank/DDBJ whole genome shotgun (WGS) entry which is preliminary data.</text>
</comment>
<dbReference type="InterPro" id="IPR009288">
    <property type="entry name" value="AIG2-like_dom"/>
</dbReference>
<reference evidence="3" key="1">
    <citation type="journal article" date="2019" name="Int. J. Syst. Evol. Microbiol.">
        <title>The Global Catalogue of Microorganisms (GCM) 10K type strain sequencing project: providing services to taxonomists for standard genome sequencing and annotation.</title>
        <authorList>
            <consortium name="The Broad Institute Genomics Platform"/>
            <consortium name="The Broad Institute Genome Sequencing Center for Infectious Disease"/>
            <person name="Wu L."/>
            <person name="Ma J."/>
        </authorList>
    </citation>
    <scope>NUCLEOTIDE SEQUENCE [LARGE SCALE GENOMIC DNA]</scope>
    <source>
        <strain evidence="3">CCUG 56029</strain>
    </source>
</reference>
<feature type="domain" description="HTH cro/C1-type" evidence="1">
    <location>
        <begin position="10"/>
        <end position="42"/>
    </location>
</feature>